<accession>A0A0F9IHW4</accession>
<evidence type="ECO:0000313" key="2">
    <source>
        <dbReference type="EMBL" id="KKM27122.1"/>
    </source>
</evidence>
<gene>
    <name evidence="2" type="ORF">LCGC14_1577830</name>
</gene>
<proteinExistence type="predicted"/>
<dbReference type="AlphaFoldDB" id="A0A0F9IHW4"/>
<reference evidence="2" key="1">
    <citation type="journal article" date="2015" name="Nature">
        <title>Complex archaea that bridge the gap between prokaryotes and eukaryotes.</title>
        <authorList>
            <person name="Spang A."/>
            <person name="Saw J.H."/>
            <person name="Jorgensen S.L."/>
            <person name="Zaremba-Niedzwiedzka K."/>
            <person name="Martijn J."/>
            <person name="Lind A.E."/>
            <person name="van Eijk R."/>
            <person name="Schleper C."/>
            <person name="Guy L."/>
            <person name="Ettema T.J."/>
        </authorList>
    </citation>
    <scope>NUCLEOTIDE SEQUENCE</scope>
</reference>
<dbReference type="EMBL" id="LAZR01012383">
    <property type="protein sequence ID" value="KKM27122.1"/>
    <property type="molecule type" value="Genomic_DNA"/>
</dbReference>
<protein>
    <submittedName>
        <fullName evidence="2">Uncharacterized protein</fullName>
    </submittedName>
</protein>
<evidence type="ECO:0000256" key="1">
    <source>
        <dbReference type="SAM" id="MobiDB-lite"/>
    </source>
</evidence>
<feature type="region of interest" description="Disordered" evidence="1">
    <location>
        <begin position="72"/>
        <end position="97"/>
    </location>
</feature>
<comment type="caution">
    <text evidence="2">The sequence shown here is derived from an EMBL/GenBank/DDBJ whole genome shotgun (WGS) entry which is preliminary data.</text>
</comment>
<name>A0A0F9IHW4_9ZZZZ</name>
<organism evidence="2">
    <name type="scientific">marine sediment metagenome</name>
    <dbReference type="NCBI Taxonomy" id="412755"/>
    <lineage>
        <taxon>unclassified sequences</taxon>
        <taxon>metagenomes</taxon>
        <taxon>ecological metagenomes</taxon>
    </lineage>
</organism>
<sequence length="157" mass="17563">MQRRHKSQFYSSEGMRQLQAQIDELWGVVDRRVEDVEAAVEELRPESYASPHLRPATTFVGANVRVRWDSEKGEVVTEPMPDKTSAPGYDPAEQAAADASVNEIIDIRPALNPQPFKVNHCGRGWYQVADSEGKPIDVRKMRKEPAEAACRVAMEGA</sequence>